<dbReference type="InterPro" id="IPR000326">
    <property type="entry name" value="PAP2/HPO"/>
</dbReference>
<protein>
    <submittedName>
        <fullName evidence="3">Undecaprenyl-diphosphatase</fullName>
    </submittedName>
</protein>
<dbReference type="Gene3D" id="1.20.144.10">
    <property type="entry name" value="Phosphatidic acid phosphatase type 2/haloperoxidase"/>
    <property type="match status" value="1"/>
</dbReference>
<feature type="transmembrane region" description="Helical" evidence="1">
    <location>
        <begin position="194"/>
        <end position="213"/>
    </location>
</feature>
<feature type="transmembrane region" description="Helical" evidence="1">
    <location>
        <begin position="61"/>
        <end position="87"/>
    </location>
</feature>
<evidence type="ECO:0000313" key="3">
    <source>
        <dbReference type="EMBL" id="TDS79490.1"/>
    </source>
</evidence>
<dbReference type="InterPro" id="IPR036938">
    <property type="entry name" value="PAP2/HPO_sf"/>
</dbReference>
<dbReference type="RefSeq" id="WP_162850647.1">
    <property type="nucleotide sequence ID" value="NZ_BAAARP010000001.1"/>
</dbReference>
<evidence type="ECO:0000259" key="2">
    <source>
        <dbReference type="SMART" id="SM00014"/>
    </source>
</evidence>
<dbReference type="Proteomes" id="UP000295344">
    <property type="component" value="Unassembled WGS sequence"/>
</dbReference>
<dbReference type="SMART" id="SM00014">
    <property type="entry name" value="acidPPc"/>
    <property type="match status" value="1"/>
</dbReference>
<feature type="transmembrane region" description="Helical" evidence="1">
    <location>
        <begin position="94"/>
        <end position="115"/>
    </location>
</feature>
<evidence type="ECO:0000256" key="1">
    <source>
        <dbReference type="SAM" id="Phobius"/>
    </source>
</evidence>
<feature type="transmembrane region" description="Helical" evidence="1">
    <location>
        <begin position="135"/>
        <end position="155"/>
    </location>
</feature>
<organism evidence="3 4">
    <name type="scientific">Amnibacterium kyonggiense</name>
    <dbReference type="NCBI Taxonomy" id="595671"/>
    <lineage>
        <taxon>Bacteria</taxon>
        <taxon>Bacillati</taxon>
        <taxon>Actinomycetota</taxon>
        <taxon>Actinomycetes</taxon>
        <taxon>Micrococcales</taxon>
        <taxon>Microbacteriaceae</taxon>
        <taxon>Amnibacterium</taxon>
    </lineage>
</organism>
<feature type="domain" description="Phosphatidic acid phosphatase type 2/haloperoxidase" evidence="2">
    <location>
        <begin position="94"/>
        <end position="205"/>
    </location>
</feature>
<accession>A0A4R7FP33</accession>
<dbReference type="SUPFAM" id="SSF48317">
    <property type="entry name" value="Acid phosphatase/Vanadium-dependent haloperoxidase"/>
    <property type="match status" value="1"/>
</dbReference>
<dbReference type="PANTHER" id="PTHR14969:SF13">
    <property type="entry name" value="AT30094P"/>
    <property type="match status" value="1"/>
</dbReference>
<keyword evidence="4" id="KW-1185">Reference proteome</keyword>
<keyword evidence="1" id="KW-0812">Transmembrane</keyword>
<dbReference type="AlphaFoldDB" id="A0A4R7FP33"/>
<name>A0A4R7FP33_9MICO</name>
<feature type="transmembrane region" description="Helical" evidence="1">
    <location>
        <begin position="162"/>
        <end position="182"/>
    </location>
</feature>
<proteinExistence type="predicted"/>
<sequence>MTAAERVSEAMTARVKVLLGVIGLLGLLALGIVARSAMITRHDLHVDCRLSELRFPAGTEVALGLTAAASEAVGLAILAVGLLVLVVRRRRWDAVRLAAAVGGSWTLGIAVKALIDRTRPPASLWLLPPDSAASFPSGHDTTACAVVLVALLVLRGTGRLRVAGLTAALGYAAAVGASRVYLGDHYPTDVLGSWLTVASAALLVWAITDLGIVRRAAAAVLRERIPSPAPARPVAP</sequence>
<reference evidence="3 4" key="1">
    <citation type="submission" date="2019-03" db="EMBL/GenBank/DDBJ databases">
        <title>Genomic Encyclopedia of Archaeal and Bacterial Type Strains, Phase II (KMG-II): from individual species to whole genera.</title>
        <authorList>
            <person name="Goeker M."/>
        </authorList>
    </citation>
    <scope>NUCLEOTIDE SEQUENCE [LARGE SCALE GENOMIC DNA]</scope>
    <source>
        <strain evidence="3 4">DSM 24782</strain>
    </source>
</reference>
<evidence type="ECO:0000313" key="4">
    <source>
        <dbReference type="Proteomes" id="UP000295344"/>
    </source>
</evidence>
<keyword evidence="1" id="KW-0472">Membrane</keyword>
<gene>
    <name evidence="3" type="ORF">CLV52_0019</name>
</gene>
<keyword evidence="1" id="KW-1133">Transmembrane helix</keyword>
<dbReference type="Pfam" id="PF01569">
    <property type="entry name" value="PAP2"/>
    <property type="match status" value="1"/>
</dbReference>
<dbReference type="EMBL" id="SOAM01000001">
    <property type="protein sequence ID" value="TDS79490.1"/>
    <property type="molecule type" value="Genomic_DNA"/>
</dbReference>
<dbReference type="PANTHER" id="PTHR14969">
    <property type="entry name" value="SPHINGOSINE-1-PHOSPHATE PHOSPHOHYDROLASE"/>
    <property type="match status" value="1"/>
</dbReference>
<comment type="caution">
    <text evidence="3">The sequence shown here is derived from an EMBL/GenBank/DDBJ whole genome shotgun (WGS) entry which is preliminary data.</text>
</comment>